<organism evidence="7 8">
    <name type="scientific">Viridothelium virens</name>
    <name type="common">Speckled blister lichen</name>
    <name type="synonym">Trypethelium virens</name>
    <dbReference type="NCBI Taxonomy" id="1048519"/>
    <lineage>
        <taxon>Eukaryota</taxon>
        <taxon>Fungi</taxon>
        <taxon>Dikarya</taxon>
        <taxon>Ascomycota</taxon>
        <taxon>Pezizomycotina</taxon>
        <taxon>Dothideomycetes</taxon>
        <taxon>Dothideomycetes incertae sedis</taxon>
        <taxon>Trypetheliales</taxon>
        <taxon>Trypetheliaceae</taxon>
        <taxon>Viridothelium</taxon>
    </lineage>
</organism>
<keyword evidence="4 6" id="KW-1133">Transmembrane helix</keyword>
<keyword evidence="5 6" id="KW-0472">Membrane</keyword>
<evidence type="ECO:0008006" key="9">
    <source>
        <dbReference type="Google" id="ProtNLM"/>
    </source>
</evidence>
<feature type="transmembrane region" description="Helical" evidence="6">
    <location>
        <begin position="119"/>
        <end position="140"/>
    </location>
</feature>
<evidence type="ECO:0000256" key="3">
    <source>
        <dbReference type="ARBA" id="ARBA00022692"/>
    </source>
</evidence>
<sequence length="295" mass="32259">MAMNDRNGGPSNRLERAATEVQDHAQNLLHKARTSGSITIDPALFERLYLNPEVRVKGQLRNTFANPTPLALCGFLLATTAFACDTMGWRGAGGNGAASTGPIIFMGGMLQIVGGIMEWILGNTFICVVLNTYGAFWLSYGTSLQPFYNTAGFYSSNPGAADAASQLEGMKTPAYMASLAFWFLFMGLLTFFYMVLALKVNITLVFTLLMLGCTYCVNAAAFWYNAEEQTVTGSRLQLTGGATTFTFCVSVWYIFTSQMAAAVDFPIQLPVGDLSQYRWLKGSVAKTEEEQRKEN</sequence>
<proteinExistence type="inferred from homology"/>
<comment type="subcellular location">
    <subcellularLocation>
        <location evidence="1">Membrane</location>
        <topology evidence="1">Multi-pass membrane protein</topology>
    </subcellularLocation>
</comment>
<comment type="similarity">
    <text evidence="2">Belongs to the acetate uptake transporter (AceTr) (TC 2.A.96) family.</text>
</comment>
<keyword evidence="3 6" id="KW-0812">Transmembrane</keyword>
<accession>A0A6A6HMJ9</accession>
<dbReference type="AlphaFoldDB" id="A0A6A6HMJ9"/>
<evidence type="ECO:0000256" key="1">
    <source>
        <dbReference type="ARBA" id="ARBA00004141"/>
    </source>
</evidence>
<evidence type="ECO:0000256" key="2">
    <source>
        <dbReference type="ARBA" id="ARBA00005587"/>
    </source>
</evidence>
<feature type="transmembrane region" description="Helical" evidence="6">
    <location>
        <begin position="174"/>
        <end position="196"/>
    </location>
</feature>
<dbReference type="GO" id="GO:0005886">
    <property type="term" value="C:plasma membrane"/>
    <property type="evidence" value="ECO:0007669"/>
    <property type="project" value="TreeGrafter"/>
</dbReference>
<dbReference type="PANTHER" id="PTHR31123:SF6">
    <property type="entry name" value="MEMBRANE AMMONIUM TRANSPORTER (ATO3), PUTATIVE (AFU_ORTHOLOGUE AFUA_5G01140)-RELATED"/>
    <property type="match status" value="1"/>
</dbReference>
<dbReference type="GO" id="GO:0015123">
    <property type="term" value="F:acetate transmembrane transporter activity"/>
    <property type="evidence" value="ECO:0007669"/>
    <property type="project" value="TreeGrafter"/>
</dbReference>
<name>A0A6A6HMJ9_VIRVR</name>
<evidence type="ECO:0000256" key="4">
    <source>
        <dbReference type="ARBA" id="ARBA00022989"/>
    </source>
</evidence>
<feature type="transmembrane region" description="Helical" evidence="6">
    <location>
        <begin position="203"/>
        <end position="224"/>
    </location>
</feature>
<dbReference type="OrthoDB" id="3648309at2759"/>
<dbReference type="Pfam" id="PF01184">
    <property type="entry name" value="Gpr1_Fun34_YaaH"/>
    <property type="match status" value="1"/>
</dbReference>
<keyword evidence="8" id="KW-1185">Reference proteome</keyword>
<dbReference type="InterPro" id="IPR000791">
    <property type="entry name" value="Gpr1/Fun34/SatP-like"/>
</dbReference>
<reference evidence="7" key="1">
    <citation type="journal article" date="2020" name="Stud. Mycol.">
        <title>101 Dothideomycetes genomes: a test case for predicting lifestyles and emergence of pathogens.</title>
        <authorList>
            <person name="Haridas S."/>
            <person name="Albert R."/>
            <person name="Binder M."/>
            <person name="Bloem J."/>
            <person name="Labutti K."/>
            <person name="Salamov A."/>
            <person name="Andreopoulos B."/>
            <person name="Baker S."/>
            <person name="Barry K."/>
            <person name="Bills G."/>
            <person name="Bluhm B."/>
            <person name="Cannon C."/>
            <person name="Castanera R."/>
            <person name="Culley D."/>
            <person name="Daum C."/>
            <person name="Ezra D."/>
            <person name="Gonzalez J."/>
            <person name="Henrissat B."/>
            <person name="Kuo A."/>
            <person name="Liang C."/>
            <person name="Lipzen A."/>
            <person name="Lutzoni F."/>
            <person name="Magnuson J."/>
            <person name="Mondo S."/>
            <person name="Nolan M."/>
            <person name="Ohm R."/>
            <person name="Pangilinan J."/>
            <person name="Park H.-J."/>
            <person name="Ramirez L."/>
            <person name="Alfaro M."/>
            <person name="Sun H."/>
            <person name="Tritt A."/>
            <person name="Yoshinaga Y."/>
            <person name="Zwiers L.-H."/>
            <person name="Turgeon B."/>
            <person name="Goodwin S."/>
            <person name="Spatafora J."/>
            <person name="Crous P."/>
            <person name="Grigoriev I."/>
        </authorList>
    </citation>
    <scope>NUCLEOTIDE SEQUENCE</scope>
    <source>
        <strain evidence="7">Tuck. ex Michener</strain>
    </source>
</reference>
<gene>
    <name evidence="7" type="ORF">EV356DRAFT_502427</name>
</gene>
<evidence type="ECO:0000256" key="5">
    <source>
        <dbReference type="ARBA" id="ARBA00023136"/>
    </source>
</evidence>
<dbReference type="Proteomes" id="UP000800092">
    <property type="component" value="Unassembled WGS sequence"/>
</dbReference>
<evidence type="ECO:0000256" key="6">
    <source>
        <dbReference type="SAM" id="Phobius"/>
    </source>
</evidence>
<dbReference type="InterPro" id="IPR051633">
    <property type="entry name" value="AceTr"/>
</dbReference>
<dbReference type="PANTHER" id="PTHR31123">
    <property type="entry name" value="ACCUMULATION OF DYADS PROTEIN 2-RELATED"/>
    <property type="match status" value="1"/>
</dbReference>
<evidence type="ECO:0000313" key="8">
    <source>
        <dbReference type="Proteomes" id="UP000800092"/>
    </source>
</evidence>
<protein>
    <recommendedName>
        <fullName evidence="9">GPR1/FUN34/YaaH-class plasma membrane protein</fullName>
    </recommendedName>
</protein>
<feature type="transmembrane region" description="Helical" evidence="6">
    <location>
        <begin position="236"/>
        <end position="255"/>
    </location>
</feature>
<dbReference type="EMBL" id="ML991773">
    <property type="protein sequence ID" value="KAF2239374.1"/>
    <property type="molecule type" value="Genomic_DNA"/>
</dbReference>
<evidence type="ECO:0000313" key="7">
    <source>
        <dbReference type="EMBL" id="KAF2239374.1"/>
    </source>
</evidence>